<evidence type="ECO:0000313" key="3">
    <source>
        <dbReference type="Proteomes" id="UP001596004"/>
    </source>
</evidence>
<dbReference type="PANTHER" id="PTHR37318:SF1">
    <property type="entry name" value="BSL7504 PROTEIN"/>
    <property type="match status" value="1"/>
</dbReference>
<gene>
    <name evidence="2" type="ORF">ACFO60_27845</name>
</gene>
<dbReference type="PANTHER" id="PTHR37318">
    <property type="entry name" value="BSL7504 PROTEIN"/>
    <property type="match status" value="1"/>
</dbReference>
<evidence type="ECO:0000259" key="1">
    <source>
        <dbReference type="Pfam" id="PF13601"/>
    </source>
</evidence>
<evidence type="ECO:0000313" key="2">
    <source>
        <dbReference type="EMBL" id="MFC4534589.1"/>
    </source>
</evidence>
<sequence>MIHPPVRFSIVAFLSRNQKSEFGKIRDAVGISAAVLSKHMTSLEAAGYIEIQKGYVGKRPRTWLSMTAQGLDAFERHTAALLAISRGRS</sequence>
<proteinExistence type="predicted"/>
<feature type="domain" description="Winged helix DNA-binding" evidence="1">
    <location>
        <begin position="6"/>
        <end position="82"/>
    </location>
</feature>
<reference evidence="3" key="1">
    <citation type="journal article" date="2019" name="Int. J. Syst. Evol. Microbiol.">
        <title>The Global Catalogue of Microorganisms (GCM) 10K type strain sequencing project: providing services to taxonomists for standard genome sequencing and annotation.</title>
        <authorList>
            <consortium name="The Broad Institute Genomics Platform"/>
            <consortium name="The Broad Institute Genome Sequencing Center for Infectious Disease"/>
            <person name="Wu L."/>
            <person name="Ma J."/>
        </authorList>
    </citation>
    <scope>NUCLEOTIDE SEQUENCE [LARGE SCALE GENOMIC DNA]</scope>
    <source>
        <strain evidence="3">CGMCC 4.7132</strain>
    </source>
</reference>
<dbReference type="Gene3D" id="1.10.10.10">
    <property type="entry name" value="Winged helix-like DNA-binding domain superfamily/Winged helix DNA-binding domain"/>
    <property type="match status" value="1"/>
</dbReference>
<organism evidence="2 3">
    <name type="scientific">Sphaerisporangium dianthi</name>
    <dbReference type="NCBI Taxonomy" id="1436120"/>
    <lineage>
        <taxon>Bacteria</taxon>
        <taxon>Bacillati</taxon>
        <taxon>Actinomycetota</taxon>
        <taxon>Actinomycetes</taxon>
        <taxon>Streptosporangiales</taxon>
        <taxon>Streptosporangiaceae</taxon>
        <taxon>Sphaerisporangium</taxon>
    </lineage>
</organism>
<dbReference type="InterPro" id="IPR036388">
    <property type="entry name" value="WH-like_DNA-bd_sf"/>
</dbReference>
<name>A0ABV9CQ03_9ACTN</name>
<accession>A0ABV9CQ03</accession>
<dbReference type="Proteomes" id="UP001596004">
    <property type="component" value="Unassembled WGS sequence"/>
</dbReference>
<dbReference type="InterPro" id="IPR011991">
    <property type="entry name" value="ArsR-like_HTH"/>
</dbReference>
<keyword evidence="3" id="KW-1185">Reference proteome</keyword>
<protein>
    <submittedName>
        <fullName evidence="2">Winged helix-turn-helix domain-containing protein</fullName>
    </submittedName>
</protein>
<comment type="caution">
    <text evidence="2">The sequence shown here is derived from an EMBL/GenBank/DDBJ whole genome shotgun (WGS) entry which is preliminary data.</text>
</comment>
<dbReference type="InterPro" id="IPR036390">
    <property type="entry name" value="WH_DNA-bd_sf"/>
</dbReference>
<dbReference type="EMBL" id="JBHSFP010000023">
    <property type="protein sequence ID" value="MFC4534589.1"/>
    <property type="molecule type" value="Genomic_DNA"/>
</dbReference>
<dbReference type="Pfam" id="PF13601">
    <property type="entry name" value="HTH_34"/>
    <property type="match status" value="1"/>
</dbReference>
<dbReference type="CDD" id="cd00090">
    <property type="entry name" value="HTH_ARSR"/>
    <property type="match status" value="1"/>
</dbReference>
<dbReference type="SUPFAM" id="SSF46785">
    <property type="entry name" value="Winged helix' DNA-binding domain"/>
    <property type="match status" value="1"/>
</dbReference>
<dbReference type="RefSeq" id="WP_380845524.1">
    <property type="nucleotide sequence ID" value="NZ_JBHSFP010000023.1"/>
</dbReference>
<dbReference type="InterPro" id="IPR027395">
    <property type="entry name" value="WH_DNA-bd_dom"/>
</dbReference>